<keyword evidence="4" id="KW-0285">Flavoprotein</keyword>
<evidence type="ECO:0000256" key="4">
    <source>
        <dbReference type="ARBA" id="ARBA00022630"/>
    </source>
</evidence>
<organism evidence="10 11">
    <name type="scientific">Microbulbifer okhotskensis</name>
    <dbReference type="NCBI Taxonomy" id="2926617"/>
    <lineage>
        <taxon>Bacteria</taxon>
        <taxon>Pseudomonadati</taxon>
        <taxon>Pseudomonadota</taxon>
        <taxon>Gammaproteobacteria</taxon>
        <taxon>Cellvibrionales</taxon>
        <taxon>Microbulbiferaceae</taxon>
        <taxon>Microbulbifer</taxon>
    </lineage>
</organism>
<dbReference type="SUPFAM" id="SSF51905">
    <property type="entry name" value="FAD/NAD(P)-binding domain"/>
    <property type="match status" value="1"/>
</dbReference>
<reference evidence="10" key="1">
    <citation type="journal article" date="2022" name="Arch. Microbiol.">
        <title>Microbulbifer okhotskensis sp. nov., isolated from a deep bottom sediment of the Okhotsk Sea.</title>
        <authorList>
            <person name="Romanenko L."/>
            <person name="Kurilenko V."/>
            <person name="Otstavnykh N."/>
            <person name="Velansky P."/>
            <person name="Isaeva M."/>
            <person name="Mikhailov V."/>
        </authorList>
    </citation>
    <scope>NUCLEOTIDE SEQUENCE</scope>
    <source>
        <strain evidence="10">OS29</strain>
    </source>
</reference>
<dbReference type="GO" id="GO:0016705">
    <property type="term" value="F:oxidoreductase activity, acting on paired donors, with incorporation or reduction of molecular oxygen"/>
    <property type="evidence" value="ECO:0007669"/>
    <property type="project" value="InterPro"/>
</dbReference>
<comment type="cofactor">
    <cofactor evidence="1">
        <name>FAD</name>
        <dbReference type="ChEBI" id="CHEBI:57692"/>
    </cofactor>
</comment>
<evidence type="ECO:0000313" key="10">
    <source>
        <dbReference type="EMBL" id="MCO1333400.1"/>
    </source>
</evidence>
<dbReference type="NCBIfam" id="TIGR01988">
    <property type="entry name" value="Ubi-OHases"/>
    <property type="match status" value="1"/>
</dbReference>
<name>A0A9X2EKS7_9GAMM</name>
<dbReference type="PANTHER" id="PTHR43876:SF7">
    <property type="entry name" value="UBIQUINONE BIOSYNTHESIS MONOOXYGENASE COQ6, MITOCHONDRIAL"/>
    <property type="match status" value="1"/>
</dbReference>
<comment type="pathway">
    <text evidence="2">Cofactor biosynthesis; ubiquinone biosynthesis.</text>
</comment>
<evidence type="ECO:0000259" key="9">
    <source>
        <dbReference type="Pfam" id="PF01494"/>
    </source>
</evidence>
<dbReference type="InterPro" id="IPR018168">
    <property type="entry name" value="Ubi_Hdrlase_CS"/>
</dbReference>
<dbReference type="EMBL" id="JALBWM010000008">
    <property type="protein sequence ID" value="MCO1333400.1"/>
    <property type="molecule type" value="Genomic_DNA"/>
</dbReference>
<dbReference type="GO" id="GO:0004497">
    <property type="term" value="F:monooxygenase activity"/>
    <property type="evidence" value="ECO:0007669"/>
    <property type="project" value="UniProtKB-KW"/>
</dbReference>
<evidence type="ECO:0000256" key="8">
    <source>
        <dbReference type="ARBA" id="ARBA00065734"/>
    </source>
</evidence>
<dbReference type="GO" id="GO:0006744">
    <property type="term" value="P:ubiquinone biosynthetic process"/>
    <property type="evidence" value="ECO:0007669"/>
    <property type="project" value="InterPro"/>
</dbReference>
<dbReference type="InterPro" id="IPR002938">
    <property type="entry name" value="FAD-bd"/>
</dbReference>
<evidence type="ECO:0000256" key="5">
    <source>
        <dbReference type="ARBA" id="ARBA00022827"/>
    </source>
</evidence>
<protein>
    <submittedName>
        <fullName evidence="10">UbiH/UbiF/VisC/COQ6 family ubiquinone biosynthesis hydroxylase</fullName>
    </submittedName>
</protein>
<evidence type="ECO:0000313" key="11">
    <source>
        <dbReference type="Proteomes" id="UP001139028"/>
    </source>
</evidence>
<evidence type="ECO:0000256" key="7">
    <source>
        <dbReference type="ARBA" id="ARBA00023033"/>
    </source>
</evidence>
<dbReference type="Gene3D" id="3.50.50.60">
    <property type="entry name" value="FAD/NAD(P)-binding domain"/>
    <property type="match status" value="2"/>
</dbReference>
<comment type="similarity">
    <text evidence="3">Belongs to the UbiH/COQ6 family.</text>
</comment>
<keyword evidence="7" id="KW-0503">Monooxygenase</keyword>
<dbReference type="Proteomes" id="UP001139028">
    <property type="component" value="Unassembled WGS sequence"/>
</dbReference>
<dbReference type="GO" id="GO:0071949">
    <property type="term" value="F:FAD binding"/>
    <property type="evidence" value="ECO:0007669"/>
    <property type="project" value="InterPro"/>
</dbReference>
<dbReference type="PRINTS" id="PR00420">
    <property type="entry name" value="RNGMNOXGNASE"/>
</dbReference>
<evidence type="ECO:0000256" key="6">
    <source>
        <dbReference type="ARBA" id="ARBA00023002"/>
    </source>
</evidence>
<dbReference type="Pfam" id="PF01494">
    <property type="entry name" value="FAD_binding_3"/>
    <property type="match status" value="1"/>
</dbReference>
<dbReference type="GO" id="GO:0110142">
    <property type="term" value="C:ubiquinone biosynthesis complex"/>
    <property type="evidence" value="ECO:0007669"/>
    <property type="project" value="UniProtKB-ARBA"/>
</dbReference>
<dbReference type="FunFam" id="3.50.50.60:FF:000021">
    <property type="entry name" value="Ubiquinone biosynthesis monooxygenase COQ6"/>
    <property type="match status" value="1"/>
</dbReference>
<comment type="subunit">
    <text evidence="8">Component of the Ubi complex metabolon, which regroups five ubiquinone biosynthesis proteins (UbiE, UbiF, UbiG, UbiH and UbiI) and two accessory factors (UbiK and the lipid-binding protein UbiJ).</text>
</comment>
<keyword evidence="11" id="KW-1185">Reference proteome</keyword>
<evidence type="ECO:0000256" key="3">
    <source>
        <dbReference type="ARBA" id="ARBA00005349"/>
    </source>
</evidence>
<keyword evidence="5" id="KW-0274">FAD</keyword>
<dbReference type="InterPro" id="IPR036188">
    <property type="entry name" value="FAD/NAD-bd_sf"/>
</dbReference>
<evidence type="ECO:0000256" key="1">
    <source>
        <dbReference type="ARBA" id="ARBA00001974"/>
    </source>
</evidence>
<dbReference type="PROSITE" id="PS01304">
    <property type="entry name" value="UBIH"/>
    <property type="match status" value="1"/>
</dbReference>
<sequence length="412" mass="45906">MNRHRLDFAIVGAGMVGMAQAALLAVRHPDMRLALLEASSEAVPPLSEEYEPRVVALTQASRELLEEVGAWDAITGRRACPYVEMRVWDADGTGSVRFNSRDVQLPNLGHIVENNVIVAALRARLETLPNVEVVNGFRLESWWRDCGLWHLQPRGEERLSDADGLRQQPEIVRTRLLIGADGARSKVRDLLRIRSQDTDYHQTALVCVARSEKSHRHTAWQRFLQTGPLAFLPLAGLGDENHCAVVWSADEGLARELLMLDDQAFALNLEKAFESRLGNVEAVSERFSFPLRARHAERYRGPGAVLVGDAAHSIHPLAGQGVNLGFQDVRVLADEIDRAMSRGLEPSHASVLARYERRRRGDNAATLKAMSAFKSLFGAGDVHWRWLRNTGLSMVDASPMLKKRIIMRAMAV</sequence>
<comment type="caution">
    <text evidence="10">The sequence shown here is derived from an EMBL/GenBank/DDBJ whole genome shotgun (WGS) entry which is preliminary data.</text>
</comment>
<dbReference type="AlphaFoldDB" id="A0A9X2EKS7"/>
<proteinExistence type="inferred from homology"/>
<dbReference type="RefSeq" id="WP_252464654.1">
    <property type="nucleotide sequence ID" value="NZ_JALBWM010000008.1"/>
</dbReference>
<dbReference type="PANTHER" id="PTHR43876">
    <property type="entry name" value="UBIQUINONE BIOSYNTHESIS MONOOXYGENASE COQ6, MITOCHONDRIAL"/>
    <property type="match status" value="1"/>
</dbReference>
<accession>A0A9X2EKS7</accession>
<feature type="domain" description="FAD-binding" evidence="9">
    <location>
        <begin position="7"/>
        <end position="360"/>
    </location>
</feature>
<dbReference type="InterPro" id="IPR010971">
    <property type="entry name" value="UbiH/COQ6"/>
</dbReference>
<dbReference type="InterPro" id="IPR051205">
    <property type="entry name" value="UbiH/COQ6_monooxygenase"/>
</dbReference>
<keyword evidence="10" id="KW-0830">Ubiquinone</keyword>
<keyword evidence="6" id="KW-0560">Oxidoreductase</keyword>
<evidence type="ECO:0000256" key="2">
    <source>
        <dbReference type="ARBA" id="ARBA00004749"/>
    </source>
</evidence>
<gene>
    <name evidence="10" type="ORF">MO867_03505</name>
</gene>